<sequence>MFPFGRNPYSPVYRSYDPYEEMLLQQELQRRRQAEEFHRRRQLEELNRRRAEQLEYARRQAELQRRREAETLYRRQQELEARRRKFSEPSRARIPHVRLQDPDEQEDTRRQSMFDGGIQDLFDTLYGNRAQPNASSVYGKRSKSSDPRARQQRVSPTWTPAEGASEPNDSAVSDGEAAAEEMAPPTSSAEPTSHDTSESVTDTKDESSNPEAGRSHSVISDILKSFSDLKASFIFPSKIDFLNSPEDSEAVAPKLAYTPNNAPLHQYEHLLTGLLTKLDAVESFGQDSIRKARKDAVRLIEQELAELDVKKLQKWREKSGEFTVASAVTTAEVEAPSVAQESSPETQAQVDPASIPLPRDEDLEIHSSADTSSTASSDSVVTPTIRHSDLPSSSTEVEGGKTEVPQVNPDSLAPVPDDSTTVQVKETVVHEEPRD</sequence>
<comment type="caution">
    <text evidence="3">The sequence shown here is derived from an EMBL/GenBank/DDBJ whole genome shotgun (WGS) entry which is preliminary data.</text>
</comment>
<feature type="compositionally biased region" description="Basic and acidic residues" evidence="1">
    <location>
        <begin position="192"/>
        <end position="207"/>
    </location>
</feature>
<dbReference type="SUPFAM" id="SSF63491">
    <property type="entry name" value="BAG domain"/>
    <property type="match status" value="1"/>
</dbReference>
<feature type="domain" description="BAG" evidence="2">
    <location>
        <begin position="270"/>
        <end position="311"/>
    </location>
</feature>
<feature type="region of interest" description="Disordered" evidence="1">
    <location>
        <begin position="129"/>
        <end position="216"/>
    </location>
</feature>
<dbReference type="OrthoDB" id="333905at2759"/>
<dbReference type="EMBL" id="CAJMWV010004813">
    <property type="protein sequence ID" value="CAE6504636.1"/>
    <property type="molecule type" value="Genomic_DNA"/>
</dbReference>
<feature type="region of interest" description="Disordered" evidence="1">
    <location>
        <begin position="80"/>
        <end position="110"/>
    </location>
</feature>
<organism evidence="3 4">
    <name type="scientific">Rhizoctonia solani</name>
    <dbReference type="NCBI Taxonomy" id="456999"/>
    <lineage>
        <taxon>Eukaryota</taxon>
        <taxon>Fungi</taxon>
        <taxon>Dikarya</taxon>
        <taxon>Basidiomycota</taxon>
        <taxon>Agaricomycotina</taxon>
        <taxon>Agaricomycetes</taxon>
        <taxon>Cantharellales</taxon>
        <taxon>Ceratobasidiaceae</taxon>
        <taxon>Rhizoctonia</taxon>
    </lineage>
</organism>
<evidence type="ECO:0000259" key="2">
    <source>
        <dbReference type="PROSITE" id="PS51035"/>
    </source>
</evidence>
<dbReference type="Gene3D" id="1.20.58.120">
    <property type="entry name" value="BAG domain"/>
    <property type="match status" value="1"/>
</dbReference>
<dbReference type="PROSITE" id="PS51035">
    <property type="entry name" value="BAG"/>
    <property type="match status" value="1"/>
</dbReference>
<name>A0A8H3D542_9AGAM</name>
<dbReference type="Proteomes" id="UP000663831">
    <property type="component" value="Unassembled WGS sequence"/>
</dbReference>
<feature type="compositionally biased region" description="Basic and acidic residues" evidence="1">
    <location>
        <begin position="358"/>
        <end position="367"/>
    </location>
</feature>
<dbReference type="AlphaFoldDB" id="A0A8H3D542"/>
<accession>A0A8H3D542</accession>
<proteinExistence type="predicted"/>
<evidence type="ECO:0000313" key="4">
    <source>
        <dbReference type="Proteomes" id="UP000663831"/>
    </source>
</evidence>
<dbReference type="Pfam" id="PF02179">
    <property type="entry name" value="BAG"/>
    <property type="match status" value="1"/>
</dbReference>
<gene>
    <name evidence="3" type="ORF">RDB_LOCUS123383</name>
</gene>
<feature type="compositionally biased region" description="Basic and acidic residues" evidence="1">
    <location>
        <begin position="80"/>
        <end position="91"/>
    </location>
</feature>
<evidence type="ECO:0000256" key="1">
    <source>
        <dbReference type="SAM" id="MobiDB-lite"/>
    </source>
</evidence>
<feature type="compositionally biased region" description="Polar residues" evidence="1">
    <location>
        <begin position="339"/>
        <end position="349"/>
    </location>
</feature>
<evidence type="ECO:0000313" key="3">
    <source>
        <dbReference type="EMBL" id="CAE6504636.1"/>
    </source>
</evidence>
<dbReference type="InterPro" id="IPR003103">
    <property type="entry name" value="BAG_domain"/>
</dbReference>
<feature type="compositionally biased region" description="Low complexity" evidence="1">
    <location>
        <begin position="368"/>
        <end position="379"/>
    </location>
</feature>
<dbReference type="GO" id="GO:0051087">
    <property type="term" value="F:protein-folding chaperone binding"/>
    <property type="evidence" value="ECO:0007669"/>
    <property type="project" value="InterPro"/>
</dbReference>
<reference evidence="3" key="1">
    <citation type="submission" date="2021-01" db="EMBL/GenBank/DDBJ databases">
        <authorList>
            <person name="Kaushik A."/>
        </authorList>
    </citation>
    <scope>NUCLEOTIDE SEQUENCE</scope>
    <source>
        <strain evidence="3">AG3-1AP</strain>
    </source>
</reference>
<protein>
    <recommendedName>
        <fullName evidence="2">BAG domain-containing protein</fullName>
    </recommendedName>
</protein>
<feature type="region of interest" description="Disordered" evidence="1">
    <location>
        <begin position="335"/>
        <end position="435"/>
    </location>
</feature>
<dbReference type="InterPro" id="IPR036533">
    <property type="entry name" value="BAG_dom_sf"/>
</dbReference>